<protein>
    <submittedName>
        <fullName evidence="2">TIGR03915 family putative DNA repair protein</fullName>
    </submittedName>
</protein>
<reference evidence="2" key="1">
    <citation type="submission" date="2023-08" db="EMBL/GenBank/DDBJ databases">
        <title>Complete Genome Sequences of butyrate producing Anaerostipes hadrus strains BA1 and GIF7 isolated from the terminal ileum of a healthy lean male.</title>
        <authorList>
            <person name="Low A."/>
            <person name="Sheludchenko M."/>
            <person name="Cheng H.E."/>
            <person name="Koh X.Q."/>
            <person name="Lee J."/>
        </authorList>
    </citation>
    <scope>NUCLEOTIDE SEQUENCE</scope>
    <source>
        <strain evidence="2">BA1</strain>
    </source>
</reference>
<evidence type="ECO:0000259" key="1">
    <source>
        <dbReference type="Pfam" id="PF13566"/>
    </source>
</evidence>
<name>A0AAQ3GTX3_ANAHA</name>
<gene>
    <name evidence="2" type="ORF">RBI15_09680</name>
</gene>
<dbReference type="Pfam" id="PF13566">
    <property type="entry name" value="DUF4130"/>
    <property type="match status" value="1"/>
</dbReference>
<dbReference type="NCBIfam" id="TIGR03915">
    <property type="entry name" value="SAM_7_link_chp"/>
    <property type="match status" value="1"/>
</dbReference>
<dbReference type="InterPro" id="IPR025404">
    <property type="entry name" value="DUF4130"/>
</dbReference>
<feature type="domain" description="DUF4130" evidence="1">
    <location>
        <begin position="85"/>
        <end position="247"/>
    </location>
</feature>
<accession>A0AAQ3GTX3</accession>
<dbReference type="RefSeq" id="WP_173782869.1">
    <property type="nucleotide sequence ID" value="NZ_BAABXM010000001.1"/>
</dbReference>
<evidence type="ECO:0000313" key="3">
    <source>
        <dbReference type="Proteomes" id="UP001243496"/>
    </source>
</evidence>
<proteinExistence type="predicted"/>
<organism evidence="2 3">
    <name type="scientific">Anaerostipes hadrus</name>
    <dbReference type="NCBI Taxonomy" id="649756"/>
    <lineage>
        <taxon>Bacteria</taxon>
        <taxon>Bacillati</taxon>
        <taxon>Bacillota</taxon>
        <taxon>Clostridia</taxon>
        <taxon>Lachnospirales</taxon>
        <taxon>Lachnospiraceae</taxon>
        <taxon>Anaerostipes</taxon>
    </lineage>
</organism>
<evidence type="ECO:0000313" key="2">
    <source>
        <dbReference type="EMBL" id="WMD15649.1"/>
    </source>
</evidence>
<dbReference type="AlphaFoldDB" id="A0AAQ3GTX3"/>
<dbReference type="EMBL" id="CP132968">
    <property type="protein sequence ID" value="WMD15649.1"/>
    <property type="molecule type" value="Genomic_DNA"/>
</dbReference>
<dbReference type="Proteomes" id="UP001243496">
    <property type="component" value="Chromosome"/>
</dbReference>
<sequence length="250" mass="29384">MTVFTCEDNFDAMMTCVYEAWASRLGHSNIKLKTEPIGNLELFCDYRHVDTDPEKTTSVVRSIKSKISYQAYIMIYEAAMSDAEDKLDTIYRFMVAGFHYGAHVVDFLQEPVVMRMFELKRKVGNEAHFHVEFIRFANMPGDVLVSHIDPKSNVLTLVAPHFSDRLPSENWMIIDDKRFIAIVHPADQDYYLTTLSKEEMDRLSIQTDDPFIDLWKDFFNTIGIKERENHQCQRNLMPLWYRKHMTEFKS</sequence>
<dbReference type="InterPro" id="IPR023875">
    <property type="entry name" value="DNA_repair_put"/>
</dbReference>
<dbReference type="GeneID" id="92741661"/>